<reference evidence="1" key="1">
    <citation type="submission" date="2020-04" db="EMBL/GenBank/DDBJ databases">
        <authorList>
            <person name="Broberg M."/>
        </authorList>
    </citation>
    <scope>NUCLEOTIDE SEQUENCE</scope>
</reference>
<gene>
    <name evidence="1" type="ORF">CRV2_00008173</name>
</gene>
<reference evidence="1" key="2">
    <citation type="submission" date="2021-10" db="EMBL/GenBank/DDBJ databases">
        <authorList>
            <person name="Piombo E."/>
        </authorList>
    </citation>
    <scope>NUCLEOTIDE SEQUENCE</scope>
</reference>
<evidence type="ECO:0000313" key="2">
    <source>
        <dbReference type="Proteomes" id="UP000836387"/>
    </source>
</evidence>
<evidence type="ECO:0000313" key="1">
    <source>
        <dbReference type="EMBL" id="CAG9956269.1"/>
    </source>
</evidence>
<organism evidence="1 2">
    <name type="scientific">Clonostachys rosea f. rosea IK726</name>
    <dbReference type="NCBI Taxonomy" id="1349383"/>
    <lineage>
        <taxon>Eukaryota</taxon>
        <taxon>Fungi</taxon>
        <taxon>Dikarya</taxon>
        <taxon>Ascomycota</taxon>
        <taxon>Pezizomycotina</taxon>
        <taxon>Sordariomycetes</taxon>
        <taxon>Hypocreomycetidae</taxon>
        <taxon>Hypocreales</taxon>
        <taxon>Bionectriaceae</taxon>
        <taxon>Clonostachys</taxon>
    </lineage>
</organism>
<dbReference type="EMBL" id="CADEHS020000645">
    <property type="protein sequence ID" value="CAG9956269.1"/>
    <property type="molecule type" value="Genomic_DNA"/>
</dbReference>
<dbReference type="Proteomes" id="UP000836387">
    <property type="component" value="Unassembled WGS sequence"/>
</dbReference>
<comment type="caution">
    <text evidence="1">The sequence shown here is derived from an EMBL/GenBank/DDBJ whole genome shotgun (WGS) entry which is preliminary data.</text>
</comment>
<accession>A0ACA9UVG8</accession>
<name>A0ACA9UVG8_BIOOC</name>
<sequence length="176" mass="19554">MGSAKRQDGSSFEYNQPLIENQCGLNTLTNMKEPPCDDSDFWLSRVESGSNAHYGREKKKNYDLCIYMITTQKKPECAPAQGLNILHVYTPGSSYEGLGTGAAFPISCDDNACAGFQLAVIATSLPIGSKKTQSPERYLHDNPLTAAYYFYKRVTTFIKTVLKPNSGIISIQFRFK</sequence>
<proteinExistence type="predicted"/>
<keyword evidence="2" id="KW-1185">Reference proteome</keyword>
<protein>
    <submittedName>
        <fullName evidence="1">Uncharacterized protein</fullName>
    </submittedName>
</protein>